<dbReference type="InterPro" id="IPR011600">
    <property type="entry name" value="Pept_C14_caspase"/>
</dbReference>
<proteinExistence type="predicted"/>
<evidence type="ECO:0000259" key="1">
    <source>
        <dbReference type="Pfam" id="PF00656"/>
    </source>
</evidence>
<protein>
    <recommendedName>
        <fullName evidence="1">Peptidase C14 caspase domain-containing protein</fullName>
    </recommendedName>
</protein>
<dbReference type="Pfam" id="PF00656">
    <property type="entry name" value="Peptidase_C14"/>
    <property type="match status" value="1"/>
</dbReference>
<feature type="domain" description="Peptidase C14 caspase" evidence="1">
    <location>
        <begin position="98"/>
        <end position="340"/>
    </location>
</feature>
<sequence length="353" mass="39169">MGDIQQITNKYNKLIFQHIFYCNTLIQKTSLSRNSIGTKISTINSIKSLSNTVITKFKTSCMNEIIKFNTNKVASVPANVPTNVYAPTTVTNFINKKSLHIGINYYETDKRLNGCVNDAHNISDFIKNNCGFRSENIRVLTDEQSSTIKPTKNNILEALTNLLNSSTAGDLLFFTYSGHGTSTLNVNTSQKYNQKTELVPSDYKNSSGEYLLIKDTEIKILLDTYLKSGVTLFALIDACNSGTVFDLKYQYTGDTSSNQDTAVNTDELVTKGQVIMISGCTDFDTSADTFINNVWEGALSWSFLDTLSNTKNISWIELLTTIRTALANNGYTQQPQLSSGLQLVMNDICPLSL</sequence>
<name>A0A6C0IH58_9ZZZZ</name>
<dbReference type="GO" id="GO:0005737">
    <property type="term" value="C:cytoplasm"/>
    <property type="evidence" value="ECO:0007669"/>
    <property type="project" value="TreeGrafter"/>
</dbReference>
<dbReference type="EMBL" id="MN740193">
    <property type="protein sequence ID" value="QHT92571.1"/>
    <property type="molecule type" value="Genomic_DNA"/>
</dbReference>
<dbReference type="PANTHER" id="PTHR48104">
    <property type="entry name" value="METACASPASE-4"/>
    <property type="match status" value="1"/>
</dbReference>
<evidence type="ECO:0000313" key="2">
    <source>
        <dbReference type="EMBL" id="QHT92571.1"/>
    </source>
</evidence>
<dbReference type="GO" id="GO:0006508">
    <property type="term" value="P:proteolysis"/>
    <property type="evidence" value="ECO:0007669"/>
    <property type="project" value="InterPro"/>
</dbReference>
<reference evidence="2" key="1">
    <citation type="journal article" date="2020" name="Nature">
        <title>Giant virus diversity and host interactions through global metagenomics.</title>
        <authorList>
            <person name="Schulz F."/>
            <person name="Roux S."/>
            <person name="Paez-Espino D."/>
            <person name="Jungbluth S."/>
            <person name="Walsh D.A."/>
            <person name="Denef V.J."/>
            <person name="McMahon K.D."/>
            <person name="Konstantinidis K.T."/>
            <person name="Eloe-Fadrosh E.A."/>
            <person name="Kyrpides N.C."/>
            <person name="Woyke T."/>
        </authorList>
    </citation>
    <scope>NUCLEOTIDE SEQUENCE</scope>
    <source>
        <strain evidence="2">GVMAG-M-3300023184-89</strain>
    </source>
</reference>
<dbReference type="PANTHER" id="PTHR48104:SF30">
    <property type="entry name" value="METACASPASE-1"/>
    <property type="match status" value="1"/>
</dbReference>
<dbReference type="InterPro" id="IPR029030">
    <property type="entry name" value="Caspase-like_dom_sf"/>
</dbReference>
<dbReference type="GO" id="GO:0004197">
    <property type="term" value="F:cysteine-type endopeptidase activity"/>
    <property type="evidence" value="ECO:0007669"/>
    <property type="project" value="InterPro"/>
</dbReference>
<organism evidence="2">
    <name type="scientific">viral metagenome</name>
    <dbReference type="NCBI Taxonomy" id="1070528"/>
    <lineage>
        <taxon>unclassified sequences</taxon>
        <taxon>metagenomes</taxon>
        <taxon>organismal metagenomes</taxon>
    </lineage>
</organism>
<dbReference type="SUPFAM" id="SSF52129">
    <property type="entry name" value="Caspase-like"/>
    <property type="match status" value="1"/>
</dbReference>
<dbReference type="AlphaFoldDB" id="A0A6C0IH58"/>
<dbReference type="Gene3D" id="3.40.50.12660">
    <property type="match status" value="1"/>
</dbReference>
<dbReference type="InterPro" id="IPR050452">
    <property type="entry name" value="Metacaspase"/>
</dbReference>
<accession>A0A6C0IH58</accession>